<dbReference type="Proteomes" id="UP001154240">
    <property type="component" value="Unassembled WGS sequence"/>
</dbReference>
<evidence type="ECO:0000256" key="1">
    <source>
        <dbReference type="SAM" id="SignalP"/>
    </source>
</evidence>
<dbReference type="InterPro" id="IPR010835">
    <property type="entry name" value="DUF1439"/>
</dbReference>
<dbReference type="EMBL" id="JAPHEH010000001">
    <property type="protein sequence ID" value="MDG4476507.1"/>
    <property type="molecule type" value="Genomic_DNA"/>
</dbReference>
<evidence type="ECO:0000313" key="2">
    <source>
        <dbReference type="EMBL" id="MDG4476507.1"/>
    </source>
</evidence>
<reference evidence="2" key="2">
    <citation type="submission" date="2022-10" db="EMBL/GenBank/DDBJ databases">
        <authorList>
            <person name="Aronson H.S."/>
        </authorList>
    </citation>
    <scope>NUCLEOTIDE SEQUENCE</scope>
    <source>
        <strain evidence="2">RS19-109</strain>
    </source>
</reference>
<evidence type="ECO:0000313" key="3">
    <source>
        <dbReference type="Proteomes" id="UP001154240"/>
    </source>
</evidence>
<dbReference type="Gene3D" id="3.15.10.40">
    <property type="entry name" value="Uncharacterised protein PF07273, DUF1439"/>
    <property type="match status" value="1"/>
</dbReference>
<feature type="signal peptide" evidence="1">
    <location>
        <begin position="1"/>
        <end position="25"/>
    </location>
</feature>
<dbReference type="RefSeq" id="WP_307633474.1">
    <property type="nucleotide sequence ID" value="NZ_JAPHEH010000001.1"/>
</dbReference>
<proteinExistence type="predicted"/>
<dbReference type="AlphaFoldDB" id="A0A9X4MPG9"/>
<feature type="chain" id="PRO_5040976620" evidence="1">
    <location>
        <begin position="26"/>
        <end position="182"/>
    </location>
</feature>
<keyword evidence="3" id="KW-1185">Reference proteome</keyword>
<accession>A0A9X4MPG9</accession>
<organism evidence="2 3">
    <name type="scientific">Thiovibrio frasassiensis</name>
    <dbReference type="NCBI Taxonomy" id="2984131"/>
    <lineage>
        <taxon>Bacteria</taxon>
        <taxon>Pseudomonadati</taxon>
        <taxon>Thermodesulfobacteriota</taxon>
        <taxon>Desulfobulbia</taxon>
        <taxon>Desulfobulbales</taxon>
        <taxon>Thiovibrionaceae</taxon>
        <taxon>Thiovibrio</taxon>
    </lineage>
</organism>
<gene>
    <name evidence="2" type="ORF">OLX77_10120</name>
</gene>
<name>A0A9X4MPG9_9BACT</name>
<sequence>MNRQRSKLCLLLALALLATMVACNAREVVVSLSRDEIQARVAPLFPLTKNWLILKVALSEPEIFLSEGANQIGINTLVELNIPFMKPISGHLGVSAVPRYDAASKSLYLEQATVERLELPGLMPELQDKAREAIENLARQELAKRPIYELKGRNLKEITAAYTLREVRVHNGKLQAIFDLPL</sequence>
<keyword evidence="1" id="KW-0732">Signal</keyword>
<dbReference type="Pfam" id="PF07273">
    <property type="entry name" value="DUF1439"/>
    <property type="match status" value="1"/>
</dbReference>
<protein>
    <submittedName>
        <fullName evidence="2">DUF1439 domain-containing protein</fullName>
    </submittedName>
</protein>
<reference evidence="2" key="1">
    <citation type="journal article" date="2022" name="bioRxiv">
        <title>Thiovibrio frasassiensisgen. nov., sp. nov., an autotrophic, elemental sulfur disproportionating bacterium isolated from sulfidic karst sediment, and proposal of Thiovibrionaceae fam. nov.</title>
        <authorList>
            <person name="Aronson H."/>
            <person name="Thomas C."/>
            <person name="Bhattacharyya M."/>
            <person name="Eckstein S."/>
            <person name="Jensen S."/>
            <person name="Barco R."/>
            <person name="Macalady J."/>
            <person name="Amend J."/>
        </authorList>
    </citation>
    <scope>NUCLEOTIDE SEQUENCE</scope>
    <source>
        <strain evidence="2">RS19-109</strain>
    </source>
</reference>
<dbReference type="PROSITE" id="PS51257">
    <property type="entry name" value="PROKAR_LIPOPROTEIN"/>
    <property type="match status" value="1"/>
</dbReference>
<comment type="caution">
    <text evidence="2">The sequence shown here is derived from an EMBL/GenBank/DDBJ whole genome shotgun (WGS) entry which is preliminary data.</text>
</comment>